<organism evidence="2 3">
    <name type="scientific">Phaeoacremonium minimum (strain UCR-PA7)</name>
    <name type="common">Esca disease fungus</name>
    <name type="synonym">Togninia minima</name>
    <dbReference type="NCBI Taxonomy" id="1286976"/>
    <lineage>
        <taxon>Eukaryota</taxon>
        <taxon>Fungi</taxon>
        <taxon>Dikarya</taxon>
        <taxon>Ascomycota</taxon>
        <taxon>Pezizomycotina</taxon>
        <taxon>Sordariomycetes</taxon>
        <taxon>Sordariomycetidae</taxon>
        <taxon>Togniniales</taxon>
        <taxon>Togniniaceae</taxon>
        <taxon>Phaeoacremonium</taxon>
    </lineage>
</organism>
<sequence>MSSIFHLLGSRDPDQSPAETRDIDAVSIVLEAKRAIAGEAEENINKRGVNHEPPVPRTTVITWADTKRDVEKRDLHEPPAPRTTVITWADTKRDVEKRGVDHQPPAPRTTVITWADTKREYEGDHVERDVVLGAVGPEVKRDVKREPTLEPNAVVEVYMV</sequence>
<dbReference type="AlphaFoldDB" id="R8BGY5"/>
<feature type="compositionally biased region" description="Basic and acidic residues" evidence="1">
    <location>
        <begin position="9"/>
        <end position="22"/>
    </location>
</feature>
<dbReference type="KEGG" id="tmn:UCRPA7_5877"/>
<feature type="region of interest" description="Disordered" evidence="1">
    <location>
        <begin position="1"/>
        <end position="22"/>
    </location>
</feature>
<dbReference type="RefSeq" id="XP_007916614.1">
    <property type="nucleotide sequence ID" value="XM_007918423.1"/>
</dbReference>
<evidence type="ECO:0000256" key="1">
    <source>
        <dbReference type="SAM" id="MobiDB-lite"/>
    </source>
</evidence>
<gene>
    <name evidence="2" type="ORF">UCRPA7_5877</name>
</gene>
<dbReference type="GeneID" id="19326476"/>
<name>R8BGY5_PHAM7</name>
<evidence type="ECO:0000313" key="3">
    <source>
        <dbReference type="Proteomes" id="UP000014074"/>
    </source>
</evidence>
<keyword evidence="3" id="KW-1185">Reference proteome</keyword>
<dbReference type="EMBL" id="KB933208">
    <property type="protein sequence ID" value="EON98605.1"/>
    <property type="molecule type" value="Genomic_DNA"/>
</dbReference>
<accession>R8BGY5</accession>
<proteinExistence type="predicted"/>
<reference evidence="3" key="1">
    <citation type="journal article" date="2013" name="Genome Announc.">
        <title>Draft genome sequence of the ascomycete Phaeoacremonium aleophilum strain UCR-PA7, a causal agent of the esca disease complex in grapevines.</title>
        <authorList>
            <person name="Blanco-Ulate B."/>
            <person name="Rolshausen P."/>
            <person name="Cantu D."/>
        </authorList>
    </citation>
    <scope>NUCLEOTIDE SEQUENCE [LARGE SCALE GENOMIC DNA]</scope>
    <source>
        <strain evidence="3">UCR-PA7</strain>
    </source>
</reference>
<protein>
    <submittedName>
        <fullName evidence="2">Uncharacterized protein</fullName>
    </submittedName>
</protein>
<dbReference type="Proteomes" id="UP000014074">
    <property type="component" value="Unassembled WGS sequence"/>
</dbReference>
<evidence type="ECO:0000313" key="2">
    <source>
        <dbReference type="EMBL" id="EON98605.1"/>
    </source>
</evidence>
<dbReference type="HOGENOM" id="CLU_1653371_0_0_1"/>